<dbReference type="InterPro" id="IPR011009">
    <property type="entry name" value="Kinase-like_dom_sf"/>
</dbReference>
<dbReference type="STRING" id="56857.A0A200PNG8"/>
<evidence type="ECO:0000256" key="2">
    <source>
        <dbReference type="ARBA" id="ARBA00004906"/>
    </source>
</evidence>
<dbReference type="InterPro" id="IPR000719">
    <property type="entry name" value="Prot_kinase_dom"/>
</dbReference>
<dbReference type="SUPFAM" id="SSF57850">
    <property type="entry name" value="RING/U-box"/>
    <property type="match status" value="1"/>
</dbReference>
<comment type="caution">
    <text evidence="10">The sequence shown here is derived from an EMBL/GenBank/DDBJ whole genome shotgun (WGS) entry which is preliminary data.</text>
</comment>
<dbReference type="Gene3D" id="1.10.510.10">
    <property type="entry name" value="Transferase(Phosphotransferase) domain 1"/>
    <property type="match status" value="1"/>
</dbReference>
<evidence type="ECO:0000256" key="3">
    <source>
        <dbReference type="ARBA" id="ARBA00012483"/>
    </source>
</evidence>
<protein>
    <recommendedName>
        <fullName evidence="3">RING-type E3 ubiquitin transferase</fullName>
        <ecNumber evidence="3">2.3.2.27</ecNumber>
    </recommendedName>
</protein>
<evidence type="ECO:0000256" key="1">
    <source>
        <dbReference type="ARBA" id="ARBA00000900"/>
    </source>
</evidence>
<feature type="coiled-coil region" evidence="6">
    <location>
        <begin position="364"/>
        <end position="391"/>
    </location>
</feature>
<dbReference type="SMART" id="SM00504">
    <property type="entry name" value="Ubox"/>
    <property type="match status" value="1"/>
</dbReference>
<feature type="domain" description="U-box" evidence="9">
    <location>
        <begin position="751"/>
        <end position="825"/>
    </location>
</feature>
<dbReference type="Proteomes" id="UP000195402">
    <property type="component" value="Unassembled WGS sequence"/>
</dbReference>
<dbReference type="InParanoid" id="A0A200PNG8"/>
<feature type="coiled-coil region" evidence="6">
    <location>
        <begin position="420"/>
        <end position="447"/>
    </location>
</feature>
<evidence type="ECO:0000256" key="7">
    <source>
        <dbReference type="SAM" id="MobiDB-lite"/>
    </source>
</evidence>
<name>A0A200PNG8_MACCD</name>
<dbReference type="GO" id="GO:0061630">
    <property type="term" value="F:ubiquitin protein ligase activity"/>
    <property type="evidence" value="ECO:0007669"/>
    <property type="project" value="UniProtKB-EC"/>
</dbReference>
<reference evidence="10 11" key="1">
    <citation type="journal article" date="2017" name="Mol. Plant">
        <title>The Genome of Medicinal Plant Macleaya cordata Provides New Insights into Benzylisoquinoline Alkaloids Metabolism.</title>
        <authorList>
            <person name="Liu X."/>
            <person name="Liu Y."/>
            <person name="Huang P."/>
            <person name="Ma Y."/>
            <person name="Qing Z."/>
            <person name="Tang Q."/>
            <person name="Cao H."/>
            <person name="Cheng P."/>
            <person name="Zheng Y."/>
            <person name="Yuan Z."/>
            <person name="Zhou Y."/>
            <person name="Liu J."/>
            <person name="Tang Z."/>
            <person name="Zhuo Y."/>
            <person name="Zhang Y."/>
            <person name="Yu L."/>
            <person name="Huang J."/>
            <person name="Yang P."/>
            <person name="Peng Q."/>
            <person name="Zhang J."/>
            <person name="Jiang W."/>
            <person name="Zhang Z."/>
            <person name="Lin K."/>
            <person name="Ro D.K."/>
            <person name="Chen X."/>
            <person name="Xiong X."/>
            <person name="Shang Y."/>
            <person name="Huang S."/>
            <person name="Zeng J."/>
        </authorList>
    </citation>
    <scope>NUCLEOTIDE SEQUENCE [LARGE SCALE GENOMIC DNA]</scope>
    <source>
        <strain evidence="11">cv. BLH2017</strain>
        <tissue evidence="10">Root</tissue>
    </source>
</reference>
<dbReference type="OrthoDB" id="10064100at2759"/>
<dbReference type="UniPathway" id="UPA00143"/>
<dbReference type="OMA" id="HPHLIAM"/>
<evidence type="ECO:0000259" key="8">
    <source>
        <dbReference type="PROSITE" id="PS50011"/>
    </source>
</evidence>
<dbReference type="InterPro" id="IPR001245">
    <property type="entry name" value="Ser-Thr/Tyr_kinase_cat_dom"/>
</dbReference>
<dbReference type="PANTHER" id="PTHR45647:SF56">
    <property type="entry name" value="U-BOX DOMAIN-CONTAINING PROTEIN 50-RELATED"/>
    <property type="match status" value="1"/>
</dbReference>
<dbReference type="GO" id="GO:0016567">
    <property type="term" value="P:protein ubiquitination"/>
    <property type="evidence" value="ECO:0007669"/>
    <property type="project" value="UniProtKB-UniPathway"/>
</dbReference>
<evidence type="ECO:0000256" key="4">
    <source>
        <dbReference type="ARBA" id="ARBA00022679"/>
    </source>
</evidence>
<evidence type="ECO:0000256" key="5">
    <source>
        <dbReference type="ARBA" id="ARBA00022786"/>
    </source>
</evidence>
<dbReference type="InterPro" id="IPR013083">
    <property type="entry name" value="Znf_RING/FYVE/PHD"/>
</dbReference>
<keyword evidence="10" id="KW-0418">Kinase</keyword>
<dbReference type="CDD" id="cd16655">
    <property type="entry name" value="RING-Ubox_WDSUB1-like"/>
    <property type="match status" value="1"/>
</dbReference>
<dbReference type="GO" id="GO:0004672">
    <property type="term" value="F:protein kinase activity"/>
    <property type="evidence" value="ECO:0007669"/>
    <property type="project" value="InterPro"/>
</dbReference>
<feature type="coiled-coil region" evidence="6">
    <location>
        <begin position="308"/>
        <end position="339"/>
    </location>
</feature>
<dbReference type="GO" id="GO:0005524">
    <property type="term" value="F:ATP binding"/>
    <property type="evidence" value="ECO:0007669"/>
    <property type="project" value="InterPro"/>
</dbReference>
<dbReference type="Pfam" id="PF07714">
    <property type="entry name" value="PK_Tyr_Ser-Thr"/>
    <property type="match status" value="1"/>
</dbReference>
<keyword evidence="4" id="KW-0808">Transferase</keyword>
<feature type="compositionally biased region" description="Acidic residues" evidence="7">
    <location>
        <begin position="268"/>
        <end position="280"/>
    </location>
</feature>
<dbReference type="SUPFAM" id="SSF56112">
    <property type="entry name" value="Protein kinase-like (PK-like)"/>
    <property type="match status" value="1"/>
</dbReference>
<dbReference type="PANTHER" id="PTHR45647">
    <property type="entry name" value="OS02G0152300 PROTEIN"/>
    <property type="match status" value="1"/>
</dbReference>
<organism evidence="10 11">
    <name type="scientific">Macleaya cordata</name>
    <name type="common">Five-seeded plume-poppy</name>
    <name type="synonym">Bocconia cordata</name>
    <dbReference type="NCBI Taxonomy" id="56857"/>
    <lineage>
        <taxon>Eukaryota</taxon>
        <taxon>Viridiplantae</taxon>
        <taxon>Streptophyta</taxon>
        <taxon>Embryophyta</taxon>
        <taxon>Tracheophyta</taxon>
        <taxon>Spermatophyta</taxon>
        <taxon>Magnoliopsida</taxon>
        <taxon>Ranunculales</taxon>
        <taxon>Papaveraceae</taxon>
        <taxon>Papaveroideae</taxon>
        <taxon>Macleaya</taxon>
    </lineage>
</organism>
<dbReference type="AlphaFoldDB" id="A0A200PNG8"/>
<comment type="pathway">
    <text evidence="2">Protein modification; protein ubiquitination.</text>
</comment>
<dbReference type="Pfam" id="PF04564">
    <property type="entry name" value="U-box"/>
    <property type="match status" value="1"/>
</dbReference>
<accession>A0A200PNG8</accession>
<dbReference type="InterPro" id="IPR003613">
    <property type="entry name" value="Ubox_domain"/>
</dbReference>
<sequence>MDDTKPPEKVYVAVGNDLQEGLGSLGWALRNLSTYQSISIVILHVNNSSKQDFVYTPFGKLPSSSVNDEMLNVLRRSEQEKIDKLLSKFIAFCTTCKVPAEVLKIEKSDEPVHIVILGLMSSLRITKLVMGITFIKSLSWRGKSSIGGSFYVHKNKPDFCELFIICGGKLVHLREENDEGSIAGTNDEKALMVRSSDKAAAAAASSSTIKGWLGKMLTNNNSNSSTHYVEEIDYIPNVAPSVDRDWWENCAQDIENYFQDLVNLNLEEEEEAESCEEEDGAPSMISSTDPLLTKQDKTDVFLDVSDKIANLKAQIVEAQKTMEEKRKEAKANIERRTKAERIISLCNRRAEEQEALMNKEITAQIDLRTELEAVREELHEVSNEINENKRKLKTILELQTDLAKKLQYSSTAKSSSETQLENAVAAREETLQDIERFRDQKDILRRRIEFCSEIEAINLTTISINLNYNYREFKVDEIKVATNDFSECMRLKSRGGVETSVFRGRLNHTCVAIKYLQNSLSKLSQEEFQFKMARLYQLRHPHVITMMGACSEPKCIIYEYMHNRSLQEILFSSHPNRTLKWATRIRIAAEICLGLYFLHSKKPRPIFHGNLHLSNILLDRNLVVKITNFQLEGCEDESTELQSDISAFGVLMLQLLTGKEGVIRLVEEVIRAVECRVLIEVMEDEMAREWPLDLADEFVGLALRCVQVRGSQSTGVGIYTVMRELEEMRKKAEQVVVDPDGGVGGKQYCSDVPNIFLCPIYQEVMKNPHVAADGFTYELEAIEEWIGTGHETSPMTNMKLNHKLLTPNHTLRSLINDMNHNPILSSHACVPRTI</sequence>
<comment type="catalytic activity">
    <reaction evidence="1">
        <text>S-ubiquitinyl-[E2 ubiquitin-conjugating enzyme]-L-cysteine + [acceptor protein]-L-lysine = [E2 ubiquitin-conjugating enzyme]-L-cysteine + N(6)-ubiquitinyl-[acceptor protein]-L-lysine.</text>
        <dbReference type="EC" id="2.3.2.27"/>
    </reaction>
</comment>
<evidence type="ECO:0000313" key="11">
    <source>
        <dbReference type="Proteomes" id="UP000195402"/>
    </source>
</evidence>
<proteinExistence type="predicted"/>
<keyword evidence="5" id="KW-0833">Ubl conjugation pathway</keyword>
<feature type="domain" description="Protein kinase" evidence="8">
    <location>
        <begin position="474"/>
        <end position="824"/>
    </location>
</feature>
<evidence type="ECO:0000259" key="9">
    <source>
        <dbReference type="PROSITE" id="PS51698"/>
    </source>
</evidence>
<keyword evidence="6" id="KW-0175">Coiled coil</keyword>
<evidence type="ECO:0000256" key="6">
    <source>
        <dbReference type="SAM" id="Coils"/>
    </source>
</evidence>
<gene>
    <name evidence="10" type="ORF">BVC80_9065g8</name>
</gene>
<dbReference type="PROSITE" id="PS51698">
    <property type="entry name" value="U_BOX"/>
    <property type="match status" value="1"/>
</dbReference>
<feature type="region of interest" description="Disordered" evidence="7">
    <location>
        <begin position="268"/>
        <end position="290"/>
    </location>
</feature>
<dbReference type="PROSITE" id="PS50011">
    <property type="entry name" value="PROTEIN_KINASE_DOM"/>
    <property type="match status" value="1"/>
</dbReference>
<keyword evidence="11" id="KW-1185">Reference proteome</keyword>
<evidence type="ECO:0000313" key="10">
    <source>
        <dbReference type="EMBL" id="OUZ99740.1"/>
    </source>
</evidence>
<dbReference type="Gene3D" id="3.30.40.10">
    <property type="entry name" value="Zinc/RING finger domain, C3HC4 (zinc finger)"/>
    <property type="match status" value="1"/>
</dbReference>
<dbReference type="InterPro" id="IPR051348">
    <property type="entry name" value="U-box_ubiquitin_ligases"/>
</dbReference>
<dbReference type="EMBL" id="MVGT01004390">
    <property type="protein sequence ID" value="OUZ99740.1"/>
    <property type="molecule type" value="Genomic_DNA"/>
</dbReference>
<dbReference type="EC" id="2.3.2.27" evidence="3"/>